<evidence type="ECO:0000256" key="3">
    <source>
        <dbReference type="ARBA" id="ARBA00022989"/>
    </source>
</evidence>
<keyword evidence="9" id="KW-1185">Reference proteome</keyword>
<evidence type="ECO:0000256" key="2">
    <source>
        <dbReference type="ARBA" id="ARBA00022692"/>
    </source>
</evidence>
<accession>A0A0D2LNK6</accession>
<dbReference type="GeneID" id="25726225"/>
<dbReference type="GO" id="GO:0016020">
    <property type="term" value="C:membrane"/>
    <property type="evidence" value="ECO:0007669"/>
    <property type="project" value="UniProtKB-SubCell"/>
</dbReference>
<dbReference type="Pfam" id="PF01284">
    <property type="entry name" value="MARVEL"/>
    <property type="match status" value="1"/>
</dbReference>
<evidence type="ECO:0000256" key="6">
    <source>
        <dbReference type="SAM" id="Phobius"/>
    </source>
</evidence>
<dbReference type="InterPro" id="IPR008253">
    <property type="entry name" value="Marvel"/>
</dbReference>
<dbReference type="KEGG" id="mng:MNEG_0107"/>
<evidence type="ECO:0000256" key="4">
    <source>
        <dbReference type="ARBA" id="ARBA00023136"/>
    </source>
</evidence>
<evidence type="ECO:0000259" key="7">
    <source>
        <dbReference type="Pfam" id="PF01284"/>
    </source>
</evidence>
<dbReference type="AlphaFoldDB" id="A0A0D2LNK6"/>
<dbReference type="RefSeq" id="XP_013906873.1">
    <property type="nucleotide sequence ID" value="XM_014051419.1"/>
</dbReference>
<gene>
    <name evidence="8" type="ORF">MNEG_0107</name>
</gene>
<feature type="transmembrane region" description="Helical" evidence="6">
    <location>
        <begin position="79"/>
        <end position="101"/>
    </location>
</feature>
<dbReference type="Proteomes" id="UP000054498">
    <property type="component" value="Unassembled WGS sequence"/>
</dbReference>
<evidence type="ECO:0000313" key="9">
    <source>
        <dbReference type="Proteomes" id="UP000054498"/>
    </source>
</evidence>
<feature type="transmembrane region" description="Helical" evidence="6">
    <location>
        <begin position="45"/>
        <end position="67"/>
    </location>
</feature>
<protein>
    <recommendedName>
        <fullName evidence="7">MARVEL domain-containing protein</fullName>
    </recommendedName>
</protein>
<proteinExistence type="predicted"/>
<organism evidence="8 9">
    <name type="scientific">Monoraphidium neglectum</name>
    <dbReference type="NCBI Taxonomy" id="145388"/>
    <lineage>
        <taxon>Eukaryota</taxon>
        <taxon>Viridiplantae</taxon>
        <taxon>Chlorophyta</taxon>
        <taxon>core chlorophytes</taxon>
        <taxon>Chlorophyceae</taxon>
        <taxon>CS clade</taxon>
        <taxon>Sphaeropleales</taxon>
        <taxon>Selenastraceae</taxon>
        <taxon>Monoraphidium</taxon>
    </lineage>
</organism>
<keyword evidence="4 6" id="KW-0472">Membrane</keyword>
<dbReference type="OrthoDB" id="10634011at2759"/>
<sequence length="213" mass="21801">MDNVAAGMLPKWRPKAAFAMRVIQAAFSVVMLGTCGHVVRYFPGFGPAGLGIFTSILTLGTAVLYLVSPRVDHPELHRALPGLLDIIFSGVWAIFSLAVGAGTASADLCSTGWGGYYVYGYWVSIAAPAGVCAAAGLAIASGFVLFLAFSFSAVLAGFDLRDGHGLVTSARAAPRKQKSPEHWGDITAASAGKAPATGTSGSGVPPSTAAQQV</sequence>
<keyword evidence="2 6" id="KW-0812">Transmembrane</keyword>
<feature type="transmembrane region" description="Helical" evidence="6">
    <location>
        <begin position="121"/>
        <end position="151"/>
    </location>
</feature>
<name>A0A0D2LNK6_9CHLO</name>
<dbReference type="EMBL" id="KK100228">
    <property type="protein sequence ID" value="KIZ07854.1"/>
    <property type="molecule type" value="Genomic_DNA"/>
</dbReference>
<feature type="domain" description="MARVEL" evidence="7">
    <location>
        <begin position="18"/>
        <end position="155"/>
    </location>
</feature>
<reference evidence="8 9" key="1">
    <citation type="journal article" date="2013" name="BMC Genomics">
        <title>Reconstruction of the lipid metabolism for the microalga Monoraphidium neglectum from its genome sequence reveals characteristics suitable for biofuel production.</title>
        <authorList>
            <person name="Bogen C."/>
            <person name="Al-Dilaimi A."/>
            <person name="Albersmeier A."/>
            <person name="Wichmann J."/>
            <person name="Grundmann M."/>
            <person name="Rupp O."/>
            <person name="Lauersen K.J."/>
            <person name="Blifernez-Klassen O."/>
            <person name="Kalinowski J."/>
            <person name="Goesmann A."/>
            <person name="Mussgnug J.H."/>
            <person name="Kruse O."/>
        </authorList>
    </citation>
    <scope>NUCLEOTIDE SEQUENCE [LARGE SCALE GENOMIC DNA]</scope>
    <source>
        <strain evidence="8 9">SAG 48.87</strain>
    </source>
</reference>
<evidence type="ECO:0000313" key="8">
    <source>
        <dbReference type="EMBL" id="KIZ07854.1"/>
    </source>
</evidence>
<feature type="region of interest" description="Disordered" evidence="5">
    <location>
        <begin position="191"/>
        <end position="213"/>
    </location>
</feature>
<keyword evidence="3 6" id="KW-1133">Transmembrane helix</keyword>
<feature type="transmembrane region" description="Helical" evidence="6">
    <location>
        <begin position="18"/>
        <end position="39"/>
    </location>
</feature>
<evidence type="ECO:0000256" key="1">
    <source>
        <dbReference type="ARBA" id="ARBA00004141"/>
    </source>
</evidence>
<comment type="subcellular location">
    <subcellularLocation>
        <location evidence="1">Membrane</location>
        <topology evidence="1">Multi-pass membrane protein</topology>
    </subcellularLocation>
</comment>
<evidence type="ECO:0000256" key="5">
    <source>
        <dbReference type="SAM" id="MobiDB-lite"/>
    </source>
</evidence>